<protein>
    <recommendedName>
        <fullName evidence="4">FCP1 homology domain-containing protein</fullName>
    </recommendedName>
</protein>
<feature type="region of interest" description="Disordered" evidence="1">
    <location>
        <begin position="590"/>
        <end position="632"/>
    </location>
</feature>
<name>A0ABD3I1X7_9MARC</name>
<feature type="compositionally biased region" description="Basic residues" evidence="1">
    <location>
        <begin position="284"/>
        <end position="293"/>
    </location>
</feature>
<reference evidence="2 3" key="1">
    <citation type="submission" date="2024-09" db="EMBL/GenBank/DDBJ databases">
        <title>Chromosome-scale assembly of Riccia sorocarpa.</title>
        <authorList>
            <person name="Paukszto L."/>
        </authorList>
    </citation>
    <scope>NUCLEOTIDE SEQUENCE [LARGE SCALE GENOMIC DNA]</scope>
    <source>
        <strain evidence="2">LP-2024</strain>
        <tissue evidence="2">Aerial parts of the thallus</tissue>
    </source>
</reference>
<feature type="region of interest" description="Disordered" evidence="1">
    <location>
        <begin position="270"/>
        <end position="295"/>
    </location>
</feature>
<evidence type="ECO:0000313" key="2">
    <source>
        <dbReference type="EMBL" id="KAL3697326.1"/>
    </source>
</evidence>
<sequence length="933" mass="105792">MSEPEKVVKTLSNDSDIVFFAISGQHSSHAQQLILQERRLPEKIRNQNRFRKSHILDGQFESYKYHDISFQDNKNNEEAVFVPSFVECLCQARKQWIELRRPRSMQGSNAKNPIFEHFKSIVTQTMGRKSHKEVVPLVCCSDQTFAAFEKFVVSWKLGKIPDVHGALGRPTNEKDVKVDRDFSQLSVNRFRPVNGLLDKELRLVWTELEKGSVCITKPAKLQVQTTSYKEDFELWDDLARSYNYPEKWLDRMLKFIPDKPDRETVVEETAVEDVSLSDEEEGSKKKKKPKKKSGFVEPLPSRVVTSLHRIYCAKHGEELPERLEPFAVLHLHKDISQYQLTLDEKLTCKLVFLDLTHPDLIPWEKQQFSSFLSIVRELTVATEFVTVSVMEFGQQLVNFSSALNDMKDARALLECGAYEGDRSKREVEFSYPCWQLVYAFVSLGPQDYKPVLVENPKLRPFSVEFEPKHADVERQVKEGDQPTNIKIKAPRWEFVGMEALNDRELMHPLSKRAAFCSRLLANFSAEENTVLDFFCGGVFTREALLMARDVIYFANSEPEAEFVAKYSKELVRHSERVQKWFALYKTTKKSASSSQPGGASQLASTSQATLTSQRSSPSHHDEQSKEDELAVAEDEEPFVLDDILKANTVDRLGNRATIESITEGYAEEIKSVTEAISEEFKDKQVDGGTGLDPNLLSEVDGGVDLVPIVPSAEGDGTDLVPVVLSEVGGGSDLAPTPPSEVEEKTDEVSTLLDDFIPRGEYDSIKETSDGIDIDQVVDKEITESGKMNTKEADDQMSSDQRQDDQVVRFESGLLASIETPISWVPDLNQVPNPLVKASDLLPRKLLILDVEGLLLYADGFMDRSSKTAAGDVVGAKKVIRRNGVQEFITRCLELFDIALWTCSDRNLLYDYTQYLFSGEQWDKFLFRWDQGKA</sequence>
<evidence type="ECO:0008006" key="4">
    <source>
        <dbReference type="Google" id="ProtNLM"/>
    </source>
</evidence>
<feature type="compositionally biased region" description="Polar residues" evidence="1">
    <location>
        <begin position="605"/>
        <end position="616"/>
    </location>
</feature>
<keyword evidence="3" id="KW-1185">Reference proteome</keyword>
<dbReference type="InterPro" id="IPR023214">
    <property type="entry name" value="HAD_sf"/>
</dbReference>
<dbReference type="Proteomes" id="UP001633002">
    <property type="component" value="Unassembled WGS sequence"/>
</dbReference>
<evidence type="ECO:0000256" key="1">
    <source>
        <dbReference type="SAM" id="MobiDB-lite"/>
    </source>
</evidence>
<proteinExistence type="predicted"/>
<accession>A0ABD3I1X7</accession>
<comment type="caution">
    <text evidence="2">The sequence shown here is derived from an EMBL/GenBank/DDBJ whole genome shotgun (WGS) entry which is preliminary data.</text>
</comment>
<feature type="compositionally biased region" description="Basic and acidic residues" evidence="1">
    <location>
        <begin position="618"/>
        <end position="628"/>
    </location>
</feature>
<feature type="compositionally biased region" description="Low complexity" evidence="1">
    <location>
        <begin position="590"/>
        <end position="604"/>
    </location>
</feature>
<feature type="compositionally biased region" description="Acidic residues" evidence="1">
    <location>
        <begin position="270"/>
        <end position="281"/>
    </location>
</feature>
<dbReference type="AlphaFoldDB" id="A0ABD3I1X7"/>
<organism evidence="2 3">
    <name type="scientific">Riccia sorocarpa</name>
    <dbReference type="NCBI Taxonomy" id="122646"/>
    <lineage>
        <taxon>Eukaryota</taxon>
        <taxon>Viridiplantae</taxon>
        <taxon>Streptophyta</taxon>
        <taxon>Embryophyta</taxon>
        <taxon>Marchantiophyta</taxon>
        <taxon>Marchantiopsida</taxon>
        <taxon>Marchantiidae</taxon>
        <taxon>Marchantiales</taxon>
        <taxon>Ricciaceae</taxon>
        <taxon>Riccia</taxon>
    </lineage>
</organism>
<dbReference type="Gene3D" id="3.40.50.1000">
    <property type="entry name" value="HAD superfamily/HAD-like"/>
    <property type="match status" value="1"/>
</dbReference>
<gene>
    <name evidence="2" type="ORF">R1sor_011402</name>
</gene>
<dbReference type="EMBL" id="JBJQOH010000002">
    <property type="protein sequence ID" value="KAL3697326.1"/>
    <property type="molecule type" value="Genomic_DNA"/>
</dbReference>
<evidence type="ECO:0000313" key="3">
    <source>
        <dbReference type="Proteomes" id="UP001633002"/>
    </source>
</evidence>